<dbReference type="InterPro" id="IPR000182">
    <property type="entry name" value="GNAT_dom"/>
</dbReference>
<evidence type="ECO:0000256" key="1">
    <source>
        <dbReference type="ARBA" id="ARBA00022679"/>
    </source>
</evidence>
<dbReference type="PANTHER" id="PTHR43072">
    <property type="entry name" value="N-ACETYLTRANSFERASE"/>
    <property type="match status" value="1"/>
</dbReference>
<comment type="caution">
    <text evidence="4">The sequence shown here is derived from an EMBL/GenBank/DDBJ whole genome shotgun (WGS) entry which is preliminary data.</text>
</comment>
<evidence type="ECO:0000313" key="4">
    <source>
        <dbReference type="EMBL" id="HIX36089.1"/>
    </source>
</evidence>
<dbReference type="InterPro" id="IPR016181">
    <property type="entry name" value="Acyl_CoA_acyltransferase"/>
</dbReference>
<dbReference type="CDD" id="cd04301">
    <property type="entry name" value="NAT_SF"/>
    <property type="match status" value="1"/>
</dbReference>
<feature type="domain" description="N-acetyltransferase" evidence="3">
    <location>
        <begin position="1"/>
        <end position="158"/>
    </location>
</feature>
<evidence type="ECO:0000313" key="5">
    <source>
        <dbReference type="Proteomes" id="UP000824231"/>
    </source>
</evidence>
<name>A0A9D1VJ09_9LACO</name>
<dbReference type="Gene3D" id="3.40.630.30">
    <property type="match status" value="1"/>
</dbReference>
<dbReference type="AlphaFoldDB" id="A0A9D1VJ09"/>
<sequence length="165" mass="19098">MNFRRAEKADLERLVGIYNQAVPSHIVTDDDNPISVDSRRQWINDFDDTHPCWVVEENGQIIGWCGLEYFYPHPAFDHSAEISIYIDNQHQNQGVGSALLDYVNVNITKNLPIKTVISYIYERNVPSQRLFQRSGYDKVGELPQISVVGGELRTIYVYCRHFNLH</sequence>
<proteinExistence type="predicted"/>
<dbReference type="EMBL" id="DXFH01000027">
    <property type="protein sequence ID" value="HIX36089.1"/>
    <property type="molecule type" value="Genomic_DNA"/>
</dbReference>
<organism evidence="4 5">
    <name type="scientific">Candidatus Limosilactobacillus merdigallinarum</name>
    <dbReference type="NCBI Taxonomy" id="2838652"/>
    <lineage>
        <taxon>Bacteria</taxon>
        <taxon>Bacillati</taxon>
        <taxon>Bacillota</taxon>
        <taxon>Bacilli</taxon>
        <taxon>Lactobacillales</taxon>
        <taxon>Lactobacillaceae</taxon>
        <taxon>Limosilactobacillus</taxon>
    </lineage>
</organism>
<protein>
    <submittedName>
        <fullName evidence="4">GNAT family N-acetyltransferase</fullName>
    </submittedName>
</protein>
<dbReference type="PROSITE" id="PS51186">
    <property type="entry name" value="GNAT"/>
    <property type="match status" value="1"/>
</dbReference>
<accession>A0A9D1VJ09</accession>
<dbReference type="PANTHER" id="PTHR43072:SF23">
    <property type="entry name" value="UPF0039 PROTEIN C11D3.02C"/>
    <property type="match status" value="1"/>
</dbReference>
<reference evidence="4" key="2">
    <citation type="submission" date="2021-04" db="EMBL/GenBank/DDBJ databases">
        <authorList>
            <person name="Gilroy R."/>
        </authorList>
    </citation>
    <scope>NUCLEOTIDE SEQUENCE</scope>
    <source>
        <strain evidence="4">ChiSxjej3B15-572</strain>
    </source>
</reference>
<evidence type="ECO:0000259" key="3">
    <source>
        <dbReference type="PROSITE" id="PS51186"/>
    </source>
</evidence>
<dbReference type="Pfam" id="PF13302">
    <property type="entry name" value="Acetyltransf_3"/>
    <property type="match status" value="1"/>
</dbReference>
<dbReference type="Proteomes" id="UP000824231">
    <property type="component" value="Unassembled WGS sequence"/>
</dbReference>
<keyword evidence="2" id="KW-0012">Acyltransferase</keyword>
<evidence type="ECO:0000256" key="2">
    <source>
        <dbReference type="ARBA" id="ARBA00023315"/>
    </source>
</evidence>
<dbReference type="GO" id="GO:0016747">
    <property type="term" value="F:acyltransferase activity, transferring groups other than amino-acyl groups"/>
    <property type="evidence" value="ECO:0007669"/>
    <property type="project" value="InterPro"/>
</dbReference>
<reference evidence="4" key="1">
    <citation type="journal article" date="2021" name="PeerJ">
        <title>Extensive microbial diversity within the chicken gut microbiome revealed by metagenomics and culture.</title>
        <authorList>
            <person name="Gilroy R."/>
            <person name="Ravi A."/>
            <person name="Getino M."/>
            <person name="Pursley I."/>
            <person name="Horton D.L."/>
            <person name="Alikhan N.F."/>
            <person name="Baker D."/>
            <person name="Gharbi K."/>
            <person name="Hall N."/>
            <person name="Watson M."/>
            <person name="Adriaenssens E.M."/>
            <person name="Foster-Nyarko E."/>
            <person name="Jarju S."/>
            <person name="Secka A."/>
            <person name="Antonio M."/>
            <person name="Oren A."/>
            <person name="Chaudhuri R.R."/>
            <person name="La Ragione R."/>
            <person name="Hildebrand F."/>
            <person name="Pallen M.J."/>
        </authorList>
    </citation>
    <scope>NUCLEOTIDE SEQUENCE</scope>
    <source>
        <strain evidence="4">ChiSxjej3B15-572</strain>
    </source>
</reference>
<gene>
    <name evidence="4" type="ORF">H9856_06865</name>
</gene>
<dbReference type="SUPFAM" id="SSF55729">
    <property type="entry name" value="Acyl-CoA N-acyltransferases (Nat)"/>
    <property type="match status" value="1"/>
</dbReference>
<keyword evidence="1" id="KW-0808">Transferase</keyword>